<dbReference type="PANTHER" id="PTHR20889">
    <property type="entry name" value="PHOSPHATASE, ORPHAN 1, 2"/>
    <property type="match status" value="1"/>
</dbReference>
<evidence type="ECO:0000256" key="7">
    <source>
        <dbReference type="PIRSR" id="PIRSR031051-2"/>
    </source>
</evidence>
<dbReference type="NCBIfam" id="TIGR01489">
    <property type="entry name" value="DKMTPPase-SF"/>
    <property type="match status" value="1"/>
</dbReference>
<dbReference type="SUPFAM" id="SSF56784">
    <property type="entry name" value="HAD-like"/>
    <property type="match status" value="1"/>
</dbReference>
<comment type="similarity">
    <text evidence="2">Belongs to the HAD-like hydrolase superfamily. PHOSPHO family.</text>
</comment>
<organism evidence="11">
    <name type="scientific">Diabrotica virgifera virgifera</name>
    <name type="common">western corn rootworm</name>
    <dbReference type="NCBI Taxonomy" id="50390"/>
    <lineage>
        <taxon>Eukaryota</taxon>
        <taxon>Metazoa</taxon>
        <taxon>Ecdysozoa</taxon>
        <taxon>Arthropoda</taxon>
        <taxon>Hexapoda</taxon>
        <taxon>Insecta</taxon>
        <taxon>Pterygota</taxon>
        <taxon>Neoptera</taxon>
        <taxon>Endopterygota</taxon>
        <taxon>Coleoptera</taxon>
        <taxon>Polyphaga</taxon>
        <taxon>Cucujiformia</taxon>
        <taxon>Chrysomeloidea</taxon>
        <taxon>Chrysomelidae</taxon>
        <taxon>Galerucinae</taxon>
        <taxon>Diabroticina</taxon>
        <taxon>Diabroticites</taxon>
        <taxon>Diabrotica</taxon>
    </lineage>
</organism>
<dbReference type="Gene3D" id="3.40.50.1000">
    <property type="entry name" value="HAD superfamily/HAD-like"/>
    <property type="match status" value="1"/>
</dbReference>
<dbReference type="RefSeq" id="XP_028143766.1">
    <property type="nucleotide sequence ID" value="XM_028287965.1"/>
</dbReference>
<dbReference type="InterPro" id="IPR036412">
    <property type="entry name" value="HAD-like_sf"/>
</dbReference>
<sequence>MQRPIHLIYSIFIVRTSVNIILPTTRARLLHQMEKKLAVFDFDHTIINDNADVVAVGMLNPKSIPNDISKLHRSDGWTAYMQGIFNLLHQTGITEDRIRKTIEALTEVQGMCRLIRELSEDLNYDVIIVSDSNSYFIETWLAVNKLQDNVLKVFSNPAKFDKNGLLVISMYHLQETCKLSTKNMCKGQIMQDFITKMKKQGTNYEKVVYCGDGMNDFCPMLRLNETDLACVRKGFKCEDIIRKSKEGTYKDALGITRVVNCEVLYWNNGDDILSFIKHF</sequence>
<evidence type="ECO:0000313" key="11">
    <source>
        <dbReference type="RefSeq" id="XP_028143766.1"/>
    </source>
</evidence>
<feature type="binding site" evidence="7">
    <location>
        <position position="131"/>
    </location>
    <ligand>
        <name>substrate</name>
    </ligand>
</feature>
<dbReference type="PIRSF" id="PIRSF031051">
    <property type="entry name" value="PyrdxlP_Pase_PHOSPHO2"/>
    <property type="match status" value="1"/>
</dbReference>
<dbReference type="NCBIfam" id="TIGR01488">
    <property type="entry name" value="HAD-SF-IB"/>
    <property type="match status" value="1"/>
</dbReference>
<evidence type="ECO:0000313" key="10">
    <source>
        <dbReference type="Proteomes" id="UP001652700"/>
    </source>
</evidence>
<dbReference type="EnsemblMetazoa" id="XM_050643921.1">
    <property type="protein sequence ID" value="XP_050499878.1"/>
    <property type="gene ID" value="LOC126880165"/>
</dbReference>
<dbReference type="GO" id="GO:0046872">
    <property type="term" value="F:metal ion binding"/>
    <property type="evidence" value="ECO:0007669"/>
    <property type="project" value="UniProtKB-KW"/>
</dbReference>
<protein>
    <submittedName>
        <fullName evidence="11">Probable phosphatase phospho2 isoform X1</fullName>
    </submittedName>
</protein>
<feature type="binding site" evidence="8">
    <location>
        <position position="43"/>
    </location>
    <ligand>
        <name>Mg(2+)</name>
        <dbReference type="ChEBI" id="CHEBI:18420"/>
    </ligand>
</feature>
<comment type="cofactor">
    <cofactor evidence="1 8">
        <name>Mg(2+)</name>
        <dbReference type="ChEBI" id="CHEBI:18420"/>
    </cofactor>
</comment>
<dbReference type="PANTHER" id="PTHR20889:SF12">
    <property type="entry name" value="LP01149P"/>
    <property type="match status" value="1"/>
</dbReference>
<reference evidence="11" key="1">
    <citation type="submission" date="2025-04" db="UniProtKB">
        <authorList>
            <consortium name="RefSeq"/>
        </authorList>
    </citation>
    <scope>IDENTIFICATION</scope>
    <source>
        <tissue evidence="11">Whole insect</tissue>
    </source>
</reference>
<dbReference type="InterPro" id="IPR016965">
    <property type="entry name" value="Pase_PHOSPHO-typ"/>
</dbReference>
<evidence type="ECO:0000256" key="1">
    <source>
        <dbReference type="ARBA" id="ARBA00001946"/>
    </source>
</evidence>
<keyword evidence="4" id="KW-0378">Hydrolase</keyword>
<feature type="binding site" evidence="7">
    <location>
        <position position="52"/>
    </location>
    <ligand>
        <name>substrate</name>
    </ligand>
</feature>
<evidence type="ECO:0000313" key="9">
    <source>
        <dbReference type="EnsemblMetazoa" id="XP_050499878.1"/>
    </source>
</evidence>
<dbReference type="OrthoDB" id="10267182at2759"/>
<evidence type="ECO:0000256" key="3">
    <source>
        <dbReference type="ARBA" id="ARBA00022723"/>
    </source>
</evidence>
<evidence type="ECO:0000256" key="5">
    <source>
        <dbReference type="ARBA" id="ARBA00022842"/>
    </source>
</evidence>
<dbReference type="GO" id="GO:0016791">
    <property type="term" value="F:phosphatase activity"/>
    <property type="evidence" value="ECO:0007669"/>
    <property type="project" value="InterPro"/>
</dbReference>
<evidence type="ECO:0000256" key="8">
    <source>
        <dbReference type="PIRSR" id="PIRSR031051-3"/>
    </source>
</evidence>
<keyword evidence="5 8" id="KW-0460">Magnesium</keyword>
<feature type="binding site" evidence="8">
    <location>
        <position position="41"/>
    </location>
    <ligand>
        <name>Mg(2+)</name>
        <dbReference type="ChEBI" id="CHEBI:18420"/>
    </ligand>
</feature>
<keyword evidence="10" id="KW-1185">Reference proteome</keyword>
<dbReference type="FunCoup" id="A0A6P7G4A2">
    <property type="interactions" value="250"/>
</dbReference>
<feature type="active site" description="Nucleophile" evidence="6">
    <location>
        <position position="41"/>
    </location>
</feature>
<name>A0A6P7G4A2_DIAVI</name>
<keyword evidence="3 8" id="KW-0479">Metal-binding</keyword>
<feature type="binding site" evidence="8">
    <location>
        <position position="212"/>
    </location>
    <ligand>
        <name>Mg(2+)</name>
        <dbReference type="ChEBI" id="CHEBI:18420"/>
    </ligand>
</feature>
<evidence type="ECO:0000256" key="6">
    <source>
        <dbReference type="PIRSR" id="PIRSR031051-1"/>
    </source>
</evidence>
<accession>A0A6P7G4A2</accession>
<dbReference type="InterPro" id="IPR023214">
    <property type="entry name" value="HAD_sf"/>
</dbReference>
<proteinExistence type="inferred from homology"/>
<dbReference type="Proteomes" id="UP001652700">
    <property type="component" value="Unplaced"/>
</dbReference>
<dbReference type="InterPro" id="IPR006384">
    <property type="entry name" value="HAD_hydro_PyrdxlP_Pase-like"/>
</dbReference>
<reference evidence="9" key="2">
    <citation type="submission" date="2025-05" db="UniProtKB">
        <authorList>
            <consortium name="EnsemblMetazoa"/>
        </authorList>
    </citation>
    <scope>IDENTIFICATION</scope>
</reference>
<gene>
    <name evidence="11" type="primary">LOC114337506</name>
</gene>
<dbReference type="InParanoid" id="A0A6P7G4A2"/>
<feature type="active site" description="Proton donor" evidence="6">
    <location>
        <position position="43"/>
    </location>
</feature>
<evidence type="ECO:0000256" key="4">
    <source>
        <dbReference type="ARBA" id="ARBA00022801"/>
    </source>
</evidence>
<evidence type="ECO:0000256" key="2">
    <source>
        <dbReference type="ARBA" id="ARBA00008541"/>
    </source>
</evidence>
<dbReference type="AlphaFoldDB" id="A0A6P7G4A2"/>
<dbReference type="Pfam" id="PF06888">
    <property type="entry name" value="Put_Phosphatase"/>
    <property type="match status" value="1"/>
</dbReference>